<proteinExistence type="predicted"/>
<protein>
    <submittedName>
        <fullName evidence="2">Uncharacterized protein</fullName>
    </submittedName>
</protein>
<dbReference type="AlphaFoldDB" id="A0A2U1CFF3"/>
<feature type="coiled-coil region" evidence="1">
    <location>
        <begin position="59"/>
        <end position="86"/>
    </location>
</feature>
<reference evidence="2 3" key="1">
    <citation type="submission" date="2018-04" db="EMBL/GenBank/DDBJ databases">
        <title>Genomic Encyclopedia of Type Strains, Phase IV (KMG-IV): sequencing the most valuable type-strain genomes for metagenomic binning, comparative biology and taxonomic classification.</title>
        <authorList>
            <person name="Goeker M."/>
        </authorList>
    </citation>
    <scope>NUCLEOTIDE SEQUENCE [LARGE SCALE GENOMIC DNA]</scope>
    <source>
        <strain evidence="2 3">DSM 26588</strain>
    </source>
</reference>
<accession>A0A2U1CFF3</accession>
<comment type="caution">
    <text evidence="2">The sequence shown here is derived from an EMBL/GenBank/DDBJ whole genome shotgun (WGS) entry which is preliminary data.</text>
</comment>
<gene>
    <name evidence="2" type="ORF">C7373_101149</name>
</gene>
<evidence type="ECO:0000313" key="2">
    <source>
        <dbReference type="EMBL" id="PVY59635.1"/>
    </source>
</evidence>
<keyword evidence="1" id="KW-0175">Coiled coil</keyword>
<sequence>MKLYTSKVVAAWLGLTERRVRQLRDEGVISEKQPGLYDLQATVTKYITFLRNGSGKINLNDERAGLTRAKREAAEMENKLRMGELHRTQDIEAGLKTVFLNIRGRFLALPAKLSPTLASMGGNQTAIFDELKQAIDEALEELSDYRVAFAARDGDGDGEE</sequence>
<evidence type="ECO:0000256" key="1">
    <source>
        <dbReference type="SAM" id="Coils"/>
    </source>
</evidence>
<evidence type="ECO:0000313" key="3">
    <source>
        <dbReference type="Proteomes" id="UP000245778"/>
    </source>
</evidence>
<dbReference type="Proteomes" id="UP000245778">
    <property type="component" value="Unassembled WGS sequence"/>
</dbReference>
<dbReference type="RefSeq" id="WP_116721397.1">
    <property type="nucleotide sequence ID" value="NZ_CP011524.1"/>
</dbReference>
<dbReference type="OrthoDB" id="1908546at2"/>
<name>A0A2U1CFF3_9FIRM</name>
<dbReference type="EMBL" id="QEKK01000001">
    <property type="protein sequence ID" value="PVY59635.1"/>
    <property type="molecule type" value="Genomic_DNA"/>
</dbReference>
<organism evidence="2 3">
    <name type="scientific">Intestinimonas butyriciproducens</name>
    <dbReference type="NCBI Taxonomy" id="1297617"/>
    <lineage>
        <taxon>Bacteria</taxon>
        <taxon>Bacillati</taxon>
        <taxon>Bacillota</taxon>
        <taxon>Clostridia</taxon>
        <taxon>Eubacteriales</taxon>
        <taxon>Intestinimonas</taxon>
    </lineage>
</organism>
<dbReference type="GeneID" id="93228116"/>